<feature type="compositionally biased region" description="Low complexity" evidence="2">
    <location>
        <begin position="352"/>
        <end position="374"/>
    </location>
</feature>
<feature type="compositionally biased region" description="Low complexity" evidence="2">
    <location>
        <begin position="502"/>
        <end position="515"/>
    </location>
</feature>
<feature type="compositionally biased region" description="Low complexity" evidence="2">
    <location>
        <begin position="438"/>
        <end position="448"/>
    </location>
</feature>
<dbReference type="Proteomes" id="UP000093592">
    <property type="component" value="Unassembled WGS sequence"/>
</dbReference>
<keyword evidence="3" id="KW-0472">Membrane</keyword>
<proteinExistence type="inferred from homology"/>
<evidence type="ECO:0000256" key="1">
    <source>
        <dbReference type="ARBA" id="ARBA00010652"/>
    </source>
</evidence>
<dbReference type="Gene3D" id="1.20.1260.20">
    <property type="entry name" value="PPE superfamily"/>
    <property type="match status" value="1"/>
</dbReference>
<keyword evidence="3" id="KW-0812">Transmembrane</keyword>
<dbReference type="GO" id="GO:0052572">
    <property type="term" value="P:response to host immune response"/>
    <property type="evidence" value="ECO:0007669"/>
    <property type="project" value="TreeGrafter"/>
</dbReference>
<dbReference type="EMBL" id="LZKJ01000072">
    <property type="protein sequence ID" value="OBI48812.1"/>
    <property type="molecule type" value="Genomic_DNA"/>
</dbReference>
<feature type="region of interest" description="Disordered" evidence="2">
    <location>
        <begin position="352"/>
        <end position="385"/>
    </location>
</feature>
<organism evidence="6 7">
    <name type="scientific">Mycobacterium kyorinense</name>
    <dbReference type="NCBI Taxonomy" id="487514"/>
    <lineage>
        <taxon>Bacteria</taxon>
        <taxon>Bacillati</taxon>
        <taxon>Actinomycetota</taxon>
        <taxon>Actinomycetes</taxon>
        <taxon>Mycobacteriales</taxon>
        <taxon>Mycobacteriaceae</taxon>
        <taxon>Mycobacterium</taxon>
    </lineage>
</organism>
<evidence type="ECO:0000259" key="5">
    <source>
        <dbReference type="Pfam" id="PF18878"/>
    </source>
</evidence>
<dbReference type="InterPro" id="IPR038332">
    <property type="entry name" value="PPE_sf"/>
</dbReference>
<evidence type="ECO:0000313" key="7">
    <source>
        <dbReference type="Proteomes" id="UP000093592"/>
    </source>
</evidence>
<dbReference type="AlphaFoldDB" id="A0A1A2ZH37"/>
<keyword evidence="3" id="KW-1133">Transmembrane helix</keyword>
<dbReference type="InterPro" id="IPR043641">
    <property type="entry name" value="PPE-PPW_C"/>
</dbReference>
<evidence type="ECO:0000256" key="3">
    <source>
        <dbReference type="SAM" id="Phobius"/>
    </source>
</evidence>
<name>A0A1A2ZH37_9MYCO</name>
<dbReference type="RefSeq" id="WP_065013866.1">
    <property type="nucleotide sequence ID" value="NZ_LZKJ01000072.1"/>
</dbReference>
<protein>
    <recommendedName>
        <fullName evidence="8">PPE family protein</fullName>
    </recommendedName>
</protein>
<dbReference type="Pfam" id="PF18878">
    <property type="entry name" value="PPE-PPW"/>
    <property type="match status" value="1"/>
</dbReference>
<dbReference type="OrthoDB" id="4753487at2"/>
<feature type="transmembrane region" description="Helical" evidence="3">
    <location>
        <begin position="292"/>
        <end position="321"/>
    </location>
</feature>
<accession>A0A1A2ZH37</accession>
<dbReference type="Pfam" id="PF00823">
    <property type="entry name" value="PPE"/>
    <property type="match status" value="1"/>
</dbReference>
<evidence type="ECO:0008006" key="8">
    <source>
        <dbReference type="Google" id="ProtNLM"/>
    </source>
</evidence>
<feature type="domain" description="PPE" evidence="4">
    <location>
        <begin position="6"/>
        <end position="167"/>
    </location>
</feature>
<feature type="transmembrane region" description="Helical" evidence="3">
    <location>
        <begin position="266"/>
        <end position="286"/>
    </location>
</feature>
<feature type="domain" description="PPE-PPW subfamily C-terminal" evidence="5">
    <location>
        <begin position="485"/>
        <end position="531"/>
    </location>
</feature>
<reference evidence="7" key="1">
    <citation type="submission" date="2016-06" db="EMBL/GenBank/DDBJ databases">
        <authorList>
            <person name="Sutton G."/>
            <person name="Brinkac L."/>
            <person name="Sanka R."/>
            <person name="Adams M."/>
            <person name="Lau E."/>
            <person name="Sam S."/>
            <person name="Sreng N."/>
            <person name="Him V."/>
            <person name="Kerleguer A."/>
            <person name="Cheng S."/>
        </authorList>
    </citation>
    <scope>NUCLEOTIDE SEQUENCE [LARGE SCALE GENOMIC DNA]</scope>
    <source>
        <strain evidence="7">E861</strain>
    </source>
</reference>
<feature type="compositionally biased region" description="Gly residues" evidence="2">
    <location>
        <begin position="375"/>
        <end position="385"/>
    </location>
</feature>
<dbReference type="PANTHER" id="PTHR46766:SF1">
    <property type="entry name" value="GLUTAMINE-RICH PROTEIN 2"/>
    <property type="match status" value="1"/>
</dbReference>
<dbReference type="SUPFAM" id="SSF140459">
    <property type="entry name" value="PE/PPE dimer-like"/>
    <property type="match status" value="1"/>
</dbReference>
<evidence type="ECO:0000259" key="4">
    <source>
        <dbReference type="Pfam" id="PF00823"/>
    </source>
</evidence>
<feature type="region of interest" description="Disordered" evidence="2">
    <location>
        <begin position="418"/>
        <end position="458"/>
    </location>
</feature>
<dbReference type="PANTHER" id="PTHR46766">
    <property type="entry name" value="GLUTAMINE-RICH PROTEIN 2"/>
    <property type="match status" value="1"/>
</dbReference>
<evidence type="ECO:0000313" key="6">
    <source>
        <dbReference type="EMBL" id="OBI48812.1"/>
    </source>
</evidence>
<gene>
    <name evidence="6" type="ORF">A5707_17545</name>
</gene>
<sequence length="540" mass="53184">MTAPIWMALPPEVHSAMLSSGPGPGSLLAAASAWSSLSAEYGSAASELSAELASAQSVWEGPSAARYVAAHGPYLAWLSASAEKSTVAAALHETAAGAYVSALATMPTLPELAANHAMHATLVATNFFGINTIPIALNEADYVRMWVLAAETMTTYQVVAGSALAAVPATVPAPSIVVPGGEASAAAATTQSAAAAPAADAGAHLNAADASSSWQDRLAARLSDITQNILWPLGKEIYPNGWPIPAVPFVNGITSVLMQIPGMSPALATALGWFIFHSLMLVWPFVQMAPALLMAVVPAMGAAVVGGAAGLAAGIAAAAAASISIPPVADMPAAAAIPAPVGSAPAPLATGGTATTVTNAPSTTTAATPSTVSAMGGGPAGGGPGVGFGPTATDTLGANAAMTDVSYVVGATGLAARSSAASRRSRGQEQESPLDNPAAAAAKAAAAREQARARRRAKAKELGRGYEYMDLEPGNADDAIDAVSASDRGAGPLGFAGTDRQSSTASAAGLTTLAGDEFGGGPAMPMVPGSWASGGATDRS</sequence>
<comment type="similarity">
    <text evidence="1">Belongs to the mycobacterial PPE family.</text>
</comment>
<evidence type="ECO:0000256" key="2">
    <source>
        <dbReference type="SAM" id="MobiDB-lite"/>
    </source>
</evidence>
<dbReference type="InterPro" id="IPR000030">
    <property type="entry name" value="PPE_dom"/>
</dbReference>
<comment type="caution">
    <text evidence="6">The sequence shown here is derived from an EMBL/GenBank/DDBJ whole genome shotgun (WGS) entry which is preliminary data.</text>
</comment>
<feature type="region of interest" description="Disordered" evidence="2">
    <location>
        <begin position="491"/>
        <end position="540"/>
    </location>
</feature>